<gene>
    <name evidence="5" type="ORF">PPAR00522_LOCUS17998</name>
</gene>
<dbReference type="NCBIfam" id="TIGR01961">
    <property type="entry name" value="NuoC_fam"/>
    <property type="match status" value="1"/>
</dbReference>
<dbReference type="PDB" id="7ARC">
    <property type="method" value="EM"/>
    <property type="resolution" value="2.88 A"/>
    <property type="chains" value="C=30-246"/>
</dbReference>
<keyword evidence="2 3" id="KW-0813">Transport</keyword>
<dbReference type="InterPro" id="IPR037232">
    <property type="entry name" value="NADH_quin_OxRdtase_su_C/D-like"/>
</dbReference>
<dbReference type="InterPro" id="IPR020396">
    <property type="entry name" value="NADH_UbQ_OxRdtase_CS"/>
</dbReference>
<dbReference type="NCBIfam" id="NF004733">
    <property type="entry name" value="PRK06074.1-5"/>
    <property type="match status" value="1"/>
</dbReference>
<organism evidence="5">
    <name type="scientific">Polytomella parva</name>
    <dbReference type="NCBI Taxonomy" id="51329"/>
    <lineage>
        <taxon>Eukaryota</taxon>
        <taxon>Viridiplantae</taxon>
        <taxon>Chlorophyta</taxon>
        <taxon>core chlorophytes</taxon>
        <taxon>Chlorophyceae</taxon>
        <taxon>CS clade</taxon>
        <taxon>Chlamydomonadales</taxon>
        <taxon>Chlamydomonadaceae</taxon>
        <taxon>Polytomella</taxon>
    </lineage>
</organism>
<keyword evidence="3" id="KW-0520">NAD</keyword>
<name>A0A7S0VFV2_9CHLO</name>
<dbReference type="Gene3D" id="3.30.460.80">
    <property type="entry name" value="NADH:ubiquinone oxidoreductase, 30kDa subunit"/>
    <property type="match status" value="1"/>
</dbReference>
<evidence type="ECO:0000256" key="1">
    <source>
        <dbReference type="ARBA" id="ARBA00007569"/>
    </source>
</evidence>
<dbReference type="Pfam" id="PF00329">
    <property type="entry name" value="Complex1_30kDa"/>
    <property type="match status" value="1"/>
</dbReference>
<dbReference type="SUPFAM" id="SSF143243">
    <property type="entry name" value="Nqo5-like"/>
    <property type="match status" value="1"/>
</dbReference>
<proteinExistence type="evidence at protein level"/>
<evidence type="ECO:0007829" key="6">
    <source>
        <dbReference type="PDB" id="7ARC"/>
    </source>
</evidence>
<dbReference type="FunFam" id="3.30.460.80:FF:000008">
    <property type="entry name" value="NADH:ubiquinone oxidoreductase ND9 subunit"/>
    <property type="match status" value="1"/>
</dbReference>
<dbReference type="AlphaFoldDB" id="A0A7S0VFV2"/>
<dbReference type="PANTHER" id="PTHR10884:SF14">
    <property type="entry name" value="NADH DEHYDROGENASE [UBIQUINONE] IRON-SULFUR PROTEIN 3, MITOCHONDRIAL"/>
    <property type="match status" value="1"/>
</dbReference>
<dbReference type="PANTHER" id="PTHR10884">
    <property type="entry name" value="NADH DEHYDROGENASE UBIQUINONE IRON-SULFUR PROTEIN 3"/>
    <property type="match status" value="1"/>
</dbReference>
<dbReference type="EMBL" id="HBFM01027813">
    <property type="protein sequence ID" value="CAD8785772.1"/>
    <property type="molecule type" value="Transcribed_RNA"/>
</dbReference>
<evidence type="ECO:0000259" key="4">
    <source>
        <dbReference type="Pfam" id="PF00329"/>
    </source>
</evidence>
<dbReference type="InterPro" id="IPR001268">
    <property type="entry name" value="NADH_UbQ_OxRdtase_30kDa_su"/>
</dbReference>
<evidence type="ECO:0000256" key="2">
    <source>
        <dbReference type="ARBA" id="ARBA00022448"/>
    </source>
</evidence>
<dbReference type="HAMAP" id="MF_01357">
    <property type="entry name" value="NDH1_NuoC"/>
    <property type="match status" value="1"/>
</dbReference>
<comment type="similarity">
    <text evidence="1 3">Belongs to the complex I 30 kDa subunit family.</text>
</comment>
<protein>
    <recommendedName>
        <fullName evidence="4">NADH:ubiquinone oxidoreductase 30kDa subunit domain-containing protein</fullName>
    </recommendedName>
</protein>
<reference evidence="6" key="1">
    <citation type="journal article" date="2021" name="Plant Cell">
        <title>A ferredoxin bridge connects the two arms of plant mitochondrial complex I.</title>
        <authorList>
            <person name="Klusch N."/>
            <person name="Senkler J."/>
            <person name="Yildiz O."/>
            <person name="Kuhlbrandt W."/>
            <person name="Braun H.P."/>
        </authorList>
    </citation>
    <scope>STRUCTURE BY ELECTRON MICROSCOPY (2.88 ANGSTROMS) OF 30-246</scope>
</reference>
<keyword evidence="6" id="KW-0002">3D-structure</keyword>
<dbReference type="PROSITE" id="PS00542">
    <property type="entry name" value="COMPLEX1_30K"/>
    <property type="match status" value="1"/>
</dbReference>
<evidence type="ECO:0000256" key="3">
    <source>
        <dbReference type="RuleBase" id="RU003456"/>
    </source>
</evidence>
<accession>A0A7S0VFV2</accession>
<keyword evidence="3" id="KW-1278">Translocase</keyword>
<dbReference type="GO" id="GO:0008137">
    <property type="term" value="F:NADH dehydrogenase (ubiquinone) activity"/>
    <property type="evidence" value="ECO:0007669"/>
    <property type="project" value="InterPro"/>
</dbReference>
<feature type="domain" description="NADH:ubiquinone oxidoreductase 30kDa subunit" evidence="4">
    <location>
        <begin position="89"/>
        <end position="209"/>
    </location>
</feature>
<sequence length="246" mass="28812">MLRNSQALLGRIVNAASRANGTQMQTVRNMSYCYARKMTDKDYIAYDNIKNFGDNYLTDYIIKTVPKYVTMAVNGPAQSSVLYQEPTIYTTPEHIYALCAFLRDHVNLQYKTLIDITAVDYPERSARFEVVYHLLSPRLNNRIRIKVVVDEVTSVPSVSRIWNAANWFERETWDMFGVFFSNHPDLRRVLTDYGFTGHPLRKDFPLTGYTEVRYDYGKKRVISEPLELTQEFRYFDFSSPWDTLSR</sequence>
<dbReference type="InterPro" id="IPR010218">
    <property type="entry name" value="NADH_DH_suC"/>
</dbReference>
<dbReference type="SMR" id="A0A7S0VFV2"/>
<reference evidence="5" key="2">
    <citation type="submission" date="2021-01" db="EMBL/GenBank/DDBJ databases">
        <authorList>
            <person name="Corre E."/>
            <person name="Pelletier E."/>
            <person name="Niang G."/>
            <person name="Scheremetjew M."/>
            <person name="Finn R."/>
            <person name="Kale V."/>
            <person name="Holt S."/>
            <person name="Cochrane G."/>
            <person name="Meng A."/>
            <person name="Brown T."/>
            <person name="Cohen L."/>
        </authorList>
    </citation>
    <scope>NUCLEOTIDE SEQUENCE</scope>
    <source>
        <strain evidence="5">SAG 63-3</strain>
    </source>
</reference>
<dbReference type="GO" id="GO:0016651">
    <property type="term" value="F:oxidoreductase activity, acting on NAD(P)H"/>
    <property type="evidence" value="ECO:0007669"/>
    <property type="project" value="InterPro"/>
</dbReference>
<evidence type="ECO:0000313" key="5">
    <source>
        <dbReference type="EMBL" id="CAD8785772.1"/>
    </source>
</evidence>